<comment type="caution">
    <text evidence="1">The sequence shown here is derived from an EMBL/GenBank/DDBJ whole genome shotgun (WGS) entry which is preliminary data.</text>
</comment>
<name>A0A0W0EYX8_MONRR</name>
<evidence type="ECO:0000313" key="2">
    <source>
        <dbReference type="Proteomes" id="UP000054988"/>
    </source>
</evidence>
<accession>A0A0W0EYX8</accession>
<dbReference type="EMBL" id="LATX01002439">
    <property type="protein sequence ID" value="KTB29256.1"/>
    <property type="molecule type" value="Genomic_DNA"/>
</dbReference>
<dbReference type="Proteomes" id="UP000054988">
    <property type="component" value="Unassembled WGS sequence"/>
</dbReference>
<sequence>MAQMQGITGSGDITSHKSTNYESMHLTYIPPNYTNFSTPAAPATHLRSISRLFAQASLSVHSLVGMNGDHASNQKKTVCLMLAWKEESLWILLGWEHLQTLMKEELMLILSEVKIKVVDKAGGFLEWVKLTEEDQHLHYKAGMDALALKLGEEQFKTLPEDKKQDIDLFFWAGCSMHKELNLVVGGYAVLEQF</sequence>
<dbReference type="AlphaFoldDB" id="A0A0W0EYX8"/>
<reference evidence="1 2" key="1">
    <citation type="submission" date="2015-12" db="EMBL/GenBank/DDBJ databases">
        <title>Draft genome sequence of Moniliophthora roreri, the causal agent of frosty pod rot of cacao.</title>
        <authorList>
            <person name="Aime M.C."/>
            <person name="Diaz-Valderrama J.R."/>
            <person name="Kijpornyongpan T."/>
            <person name="Phillips-Mora W."/>
        </authorList>
    </citation>
    <scope>NUCLEOTIDE SEQUENCE [LARGE SCALE GENOMIC DNA]</scope>
    <source>
        <strain evidence="1 2">MCA 2952</strain>
    </source>
</reference>
<proteinExistence type="predicted"/>
<protein>
    <submittedName>
        <fullName evidence="1">Uncharacterized protein</fullName>
    </submittedName>
</protein>
<organism evidence="1 2">
    <name type="scientific">Moniliophthora roreri</name>
    <name type="common">Frosty pod rot fungus</name>
    <name type="synonym">Monilia roreri</name>
    <dbReference type="NCBI Taxonomy" id="221103"/>
    <lineage>
        <taxon>Eukaryota</taxon>
        <taxon>Fungi</taxon>
        <taxon>Dikarya</taxon>
        <taxon>Basidiomycota</taxon>
        <taxon>Agaricomycotina</taxon>
        <taxon>Agaricomycetes</taxon>
        <taxon>Agaricomycetidae</taxon>
        <taxon>Agaricales</taxon>
        <taxon>Marasmiineae</taxon>
        <taxon>Marasmiaceae</taxon>
        <taxon>Moniliophthora</taxon>
    </lineage>
</organism>
<gene>
    <name evidence="1" type="ORF">WG66_18168</name>
</gene>
<evidence type="ECO:0000313" key="1">
    <source>
        <dbReference type="EMBL" id="KTB29256.1"/>
    </source>
</evidence>